<evidence type="ECO:0000256" key="4">
    <source>
        <dbReference type="ARBA" id="ARBA00022475"/>
    </source>
</evidence>
<evidence type="ECO:0000256" key="5">
    <source>
        <dbReference type="ARBA" id="ARBA00022692"/>
    </source>
</evidence>
<dbReference type="PRINTS" id="PR01853">
    <property type="entry name" value="YAJCTRNLCASE"/>
</dbReference>
<evidence type="ECO:0000313" key="12">
    <source>
        <dbReference type="EMBL" id="SHK61325.1"/>
    </source>
</evidence>
<evidence type="ECO:0000256" key="3">
    <source>
        <dbReference type="ARBA" id="ARBA00022448"/>
    </source>
</evidence>
<evidence type="ECO:0000256" key="1">
    <source>
        <dbReference type="ARBA" id="ARBA00004162"/>
    </source>
</evidence>
<dbReference type="NCBIfam" id="TIGR00739">
    <property type="entry name" value="yajC"/>
    <property type="match status" value="1"/>
</dbReference>
<comment type="similarity">
    <text evidence="2">Belongs to the YajC family.</text>
</comment>
<feature type="transmembrane region" description="Helical" evidence="11">
    <location>
        <begin position="38"/>
        <end position="58"/>
    </location>
</feature>
<dbReference type="GO" id="GO:0015031">
    <property type="term" value="P:protein transport"/>
    <property type="evidence" value="ECO:0007669"/>
    <property type="project" value="UniProtKB-KW"/>
</dbReference>
<evidence type="ECO:0000256" key="2">
    <source>
        <dbReference type="ARBA" id="ARBA00006742"/>
    </source>
</evidence>
<reference evidence="12 13" key="1">
    <citation type="submission" date="2016-11" db="EMBL/GenBank/DDBJ databases">
        <authorList>
            <person name="Jaros S."/>
            <person name="Januszkiewicz K."/>
            <person name="Wedrychowicz H."/>
        </authorList>
    </citation>
    <scope>NUCLEOTIDE SEQUENCE [LARGE SCALE GENOMIC DNA]</scope>
    <source>
        <strain evidence="12 13">DSM 14214</strain>
    </source>
</reference>
<keyword evidence="4" id="KW-1003">Cell membrane</keyword>
<evidence type="ECO:0000256" key="11">
    <source>
        <dbReference type="SAM" id="Phobius"/>
    </source>
</evidence>
<keyword evidence="8" id="KW-0811">Translocation</keyword>
<sequence>MNSLTAFLLDVSTTVSSGSGEAATQSTQQASGGLFGNMNGITLVIFYCVALVIIMYFLSFRPTQKREKALAEQRNAIQIGDMVVTNAGMYGKVVDTTYDCFIIEFGLNKGVRVPVARGEVYGKREPNMTNEAPPEEEKPKKKGLFRRG</sequence>
<dbReference type="SMART" id="SM01323">
    <property type="entry name" value="YajC"/>
    <property type="match status" value="1"/>
</dbReference>
<dbReference type="AlphaFoldDB" id="A0A1M6TWB0"/>
<accession>A0A1M6TWB0</accession>
<name>A0A1M6TWB0_9FIRM</name>
<feature type="region of interest" description="Disordered" evidence="10">
    <location>
        <begin position="124"/>
        <end position="148"/>
    </location>
</feature>
<organism evidence="12 13">
    <name type="scientific">Anaerotignum lactatifermentans DSM 14214</name>
    <dbReference type="NCBI Taxonomy" id="1121323"/>
    <lineage>
        <taxon>Bacteria</taxon>
        <taxon>Bacillati</taxon>
        <taxon>Bacillota</taxon>
        <taxon>Clostridia</taxon>
        <taxon>Lachnospirales</taxon>
        <taxon>Anaerotignaceae</taxon>
        <taxon>Anaerotignum</taxon>
    </lineage>
</organism>
<gene>
    <name evidence="12" type="ORF">SAMN02745138_02035</name>
</gene>
<comment type="subcellular location">
    <subcellularLocation>
        <location evidence="1">Cell membrane</location>
        <topology evidence="1">Single-pass membrane protein</topology>
    </subcellularLocation>
</comment>
<protein>
    <submittedName>
        <fullName evidence="12">Preprotein translocase, YajC subunit</fullName>
    </submittedName>
</protein>
<dbReference type="PANTHER" id="PTHR33909">
    <property type="entry name" value="SEC TRANSLOCON ACCESSORY COMPLEX SUBUNIT YAJC"/>
    <property type="match status" value="1"/>
</dbReference>
<dbReference type="PANTHER" id="PTHR33909:SF1">
    <property type="entry name" value="SEC TRANSLOCON ACCESSORY COMPLEX SUBUNIT YAJC"/>
    <property type="match status" value="1"/>
</dbReference>
<evidence type="ECO:0000313" key="13">
    <source>
        <dbReference type="Proteomes" id="UP000183975"/>
    </source>
</evidence>
<keyword evidence="5 11" id="KW-0812">Transmembrane</keyword>
<evidence type="ECO:0000256" key="9">
    <source>
        <dbReference type="ARBA" id="ARBA00023136"/>
    </source>
</evidence>
<evidence type="ECO:0000256" key="10">
    <source>
        <dbReference type="SAM" id="MobiDB-lite"/>
    </source>
</evidence>
<dbReference type="RefSeq" id="WP_072851438.1">
    <property type="nucleotide sequence ID" value="NZ_FRAH01000035.1"/>
</dbReference>
<evidence type="ECO:0000256" key="8">
    <source>
        <dbReference type="ARBA" id="ARBA00023010"/>
    </source>
</evidence>
<dbReference type="InterPro" id="IPR003849">
    <property type="entry name" value="Preprotein_translocase_YajC"/>
</dbReference>
<keyword evidence="7 11" id="KW-1133">Transmembrane helix</keyword>
<dbReference type="OrthoDB" id="9800132at2"/>
<dbReference type="Pfam" id="PF02699">
    <property type="entry name" value="YajC"/>
    <property type="match status" value="1"/>
</dbReference>
<dbReference type="Proteomes" id="UP000183975">
    <property type="component" value="Unassembled WGS sequence"/>
</dbReference>
<dbReference type="EMBL" id="FRAH01000035">
    <property type="protein sequence ID" value="SHK61325.1"/>
    <property type="molecule type" value="Genomic_DNA"/>
</dbReference>
<evidence type="ECO:0000256" key="6">
    <source>
        <dbReference type="ARBA" id="ARBA00022927"/>
    </source>
</evidence>
<evidence type="ECO:0000256" key="7">
    <source>
        <dbReference type="ARBA" id="ARBA00022989"/>
    </source>
</evidence>
<dbReference type="GeneID" id="78177292"/>
<dbReference type="GO" id="GO:0005886">
    <property type="term" value="C:plasma membrane"/>
    <property type="evidence" value="ECO:0007669"/>
    <property type="project" value="UniProtKB-SubCell"/>
</dbReference>
<proteinExistence type="inferred from homology"/>
<keyword evidence="9 11" id="KW-0472">Membrane</keyword>
<keyword evidence="6" id="KW-0653">Protein transport</keyword>
<keyword evidence="13" id="KW-1185">Reference proteome</keyword>
<keyword evidence="3" id="KW-0813">Transport</keyword>